<dbReference type="EMBL" id="FWYD01000001">
    <property type="protein sequence ID" value="SMC46344.1"/>
    <property type="molecule type" value="Genomic_DNA"/>
</dbReference>
<dbReference type="AlphaFoldDB" id="A0A1W1ZD79"/>
<reference evidence="1 2" key="1">
    <citation type="submission" date="2017-04" db="EMBL/GenBank/DDBJ databases">
        <authorList>
            <person name="Afonso C.L."/>
            <person name="Miller P.J."/>
            <person name="Scott M.A."/>
            <person name="Spackman E."/>
            <person name="Goraichik I."/>
            <person name="Dimitrov K.M."/>
            <person name="Suarez D.L."/>
            <person name="Swayne D.E."/>
        </authorList>
    </citation>
    <scope>NUCLEOTIDE SEQUENCE [LARGE SCALE GENOMIC DNA]</scope>
    <source>
        <strain evidence="1 2">CGMCC 1.12644</strain>
    </source>
</reference>
<name>A0A1W1ZD79_9RHOB</name>
<accession>A0A1W1ZD79</accession>
<proteinExistence type="predicted"/>
<gene>
    <name evidence="1" type="ORF">SAMN06295998_101473</name>
</gene>
<sequence length="69" mass="7639">MTQDSATCRRLLLEVRRLFLAVAKVLIFFLSRKGLRGSAMRQAQSDRSAFSAASDAASSVSRIEACRFL</sequence>
<dbReference type="Proteomes" id="UP000192330">
    <property type="component" value="Unassembled WGS sequence"/>
</dbReference>
<evidence type="ECO:0000313" key="1">
    <source>
        <dbReference type="EMBL" id="SMC46344.1"/>
    </source>
</evidence>
<protein>
    <submittedName>
        <fullName evidence="1">Uncharacterized protein</fullName>
    </submittedName>
</protein>
<evidence type="ECO:0000313" key="2">
    <source>
        <dbReference type="Proteomes" id="UP000192330"/>
    </source>
</evidence>
<organism evidence="1 2">
    <name type="scientific">Primorskyibacter flagellatus</name>
    <dbReference type="NCBI Taxonomy" id="1387277"/>
    <lineage>
        <taxon>Bacteria</taxon>
        <taxon>Pseudomonadati</taxon>
        <taxon>Pseudomonadota</taxon>
        <taxon>Alphaproteobacteria</taxon>
        <taxon>Rhodobacterales</taxon>
        <taxon>Roseobacteraceae</taxon>
        <taxon>Primorskyibacter</taxon>
    </lineage>
</organism>
<keyword evidence="2" id="KW-1185">Reference proteome</keyword>